<organism evidence="1">
    <name type="scientific">Arundo donax</name>
    <name type="common">Giant reed</name>
    <name type="synonym">Donax arundinaceus</name>
    <dbReference type="NCBI Taxonomy" id="35708"/>
    <lineage>
        <taxon>Eukaryota</taxon>
        <taxon>Viridiplantae</taxon>
        <taxon>Streptophyta</taxon>
        <taxon>Embryophyta</taxon>
        <taxon>Tracheophyta</taxon>
        <taxon>Spermatophyta</taxon>
        <taxon>Magnoliopsida</taxon>
        <taxon>Liliopsida</taxon>
        <taxon>Poales</taxon>
        <taxon>Poaceae</taxon>
        <taxon>PACMAD clade</taxon>
        <taxon>Arundinoideae</taxon>
        <taxon>Arundineae</taxon>
        <taxon>Arundo</taxon>
    </lineage>
</organism>
<dbReference type="AlphaFoldDB" id="A0A0A9U2I7"/>
<protein>
    <submittedName>
        <fullName evidence="1">Uncharacterized protein</fullName>
    </submittedName>
</protein>
<reference evidence="1" key="1">
    <citation type="submission" date="2014-09" db="EMBL/GenBank/DDBJ databases">
        <authorList>
            <person name="Magalhaes I.L.F."/>
            <person name="Oliveira U."/>
            <person name="Santos F.R."/>
            <person name="Vidigal T.H.D.A."/>
            <person name="Brescovit A.D."/>
            <person name="Santos A.J."/>
        </authorList>
    </citation>
    <scope>NUCLEOTIDE SEQUENCE</scope>
    <source>
        <tissue evidence="1">Shoot tissue taken approximately 20 cm above the soil surface</tissue>
    </source>
</reference>
<proteinExistence type="predicted"/>
<reference evidence="1" key="2">
    <citation type="journal article" date="2015" name="Data Brief">
        <title>Shoot transcriptome of the giant reed, Arundo donax.</title>
        <authorList>
            <person name="Barrero R.A."/>
            <person name="Guerrero F.D."/>
            <person name="Moolhuijzen P."/>
            <person name="Goolsby J.A."/>
            <person name="Tidwell J."/>
            <person name="Bellgard S.E."/>
            <person name="Bellgard M.I."/>
        </authorList>
    </citation>
    <scope>NUCLEOTIDE SEQUENCE</scope>
    <source>
        <tissue evidence="1">Shoot tissue taken approximately 20 cm above the soil surface</tissue>
    </source>
</reference>
<accession>A0A0A9U2I7</accession>
<sequence length="103" mass="10810">MGGAPVSGLLGASVEARSRSGPRRSLPPPSTPSAALEAVASVDRFGPGRRCRVRRALRSAPTSADVEGGDRRRASRLRRGWCLWPPGDCGAVSQMGSVSTWLP</sequence>
<dbReference type="EMBL" id="GBRH01280704">
    <property type="protein sequence ID" value="JAD17191.1"/>
    <property type="molecule type" value="Transcribed_RNA"/>
</dbReference>
<name>A0A0A9U2I7_ARUDO</name>
<evidence type="ECO:0000313" key="1">
    <source>
        <dbReference type="EMBL" id="JAD17191.1"/>
    </source>
</evidence>